<comment type="caution">
    <text evidence="3">The sequence shown here is derived from an EMBL/GenBank/DDBJ whole genome shotgun (WGS) entry which is preliminary data.</text>
</comment>
<feature type="domain" description="Ubiquitin-like" evidence="2">
    <location>
        <begin position="19"/>
        <end position="47"/>
    </location>
</feature>
<dbReference type="Gene3D" id="3.10.20.90">
    <property type="entry name" value="Phosphatidylinositol 3-kinase Catalytic Subunit, Chain A, domain 1"/>
    <property type="match status" value="4"/>
</dbReference>
<feature type="non-terminal residue" evidence="3">
    <location>
        <position position="1"/>
    </location>
</feature>
<dbReference type="AlphaFoldDB" id="A0A921QIX7"/>
<evidence type="ECO:0000256" key="1">
    <source>
        <dbReference type="ARBA" id="ARBA00022499"/>
    </source>
</evidence>
<keyword evidence="1" id="KW-1017">Isopeptide bond</keyword>
<dbReference type="InterPro" id="IPR050158">
    <property type="entry name" value="Ubiquitin_ubiquitin-like"/>
</dbReference>
<dbReference type="SUPFAM" id="SSF54236">
    <property type="entry name" value="Ubiquitin-like"/>
    <property type="match status" value="2"/>
</dbReference>
<reference evidence="3" key="2">
    <citation type="submission" date="2020-10" db="EMBL/GenBank/DDBJ databases">
        <authorList>
            <person name="Cooper E.A."/>
            <person name="Brenton Z.W."/>
            <person name="Flinn B.S."/>
            <person name="Jenkins J."/>
            <person name="Shu S."/>
            <person name="Flowers D."/>
            <person name="Luo F."/>
            <person name="Wang Y."/>
            <person name="Xia P."/>
            <person name="Barry K."/>
            <person name="Daum C."/>
            <person name="Lipzen A."/>
            <person name="Yoshinaga Y."/>
            <person name="Schmutz J."/>
            <person name="Saski C."/>
            <person name="Vermerris W."/>
            <person name="Kresovich S."/>
        </authorList>
    </citation>
    <scope>NUCLEOTIDE SEQUENCE</scope>
</reference>
<dbReference type="InterPro" id="IPR029071">
    <property type="entry name" value="Ubiquitin-like_domsf"/>
</dbReference>
<evidence type="ECO:0000313" key="4">
    <source>
        <dbReference type="Proteomes" id="UP000807115"/>
    </source>
</evidence>
<protein>
    <recommendedName>
        <fullName evidence="2">Ubiquitin-like domain-containing protein</fullName>
    </recommendedName>
</protein>
<dbReference type="PRINTS" id="PR00348">
    <property type="entry name" value="UBIQUITIN"/>
</dbReference>
<dbReference type="InterPro" id="IPR000626">
    <property type="entry name" value="Ubiquitin-like_dom"/>
</dbReference>
<dbReference type="EMBL" id="CM027686">
    <property type="protein sequence ID" value="KAG0522602.1"/>
    <property type="molecule type" value="Genomic_DNA"/>
</dbReference>
<dbReference type="SMART" id="SM00213">
    <property type="entry name" value="UBQ"/>
    <property type="match status" value="2"/>
</dbReference>
<gene>
    <name evidence="3" type="ORF">BDA96_07G051500</name>
</gene>
<proteinExistence type="predicted"/>
<evidence type="ECO:0000259" key="2">
    <source>
        <dbReference type="PROSITE" id="PS50053"/>
    </source>
</evidence>
<dbReference type="GO" id="GO:0003729">
    <property type="term" value="F:mRNA binding"/>
    <property type="evidence" value="ECO:0007669"/>
    <property type="project" value="UniProtKB-ARBA"/>
</dbReference>
<dbReference type="PANTHER" id="PTHR10666">
    <property type="entry name" value="UBIQUITIN"/>
    <property type="match status" value="1"/>
</dbReference>
<accession>A0A921QIX7</accession>
<name>A0A921QIX7_SORBI</name>
<evidence type="ECO:0000313" key="3">
    <source>
        <dbReference type="EMBL" id="KAG0522602.1"/>
    </source>
</evidence>
<reference evidence="3" key="1">
    <citation type="journal article" date="2019" name="BMC Genomics">
        <title>A new reference genome for Sorghum bicolor reveals high levels of sequence similarity between sweet and grain genotypes: implications for the genetics of sugar metabolism.</title>
        <authorList>
            <person name="Cooper E.A."/>
            <person name="Brenton Z.W."/>
            <person name="Flinn B.S."/>
            <person name="Jenkins J."/>
            <person name="Shu S."/>
            <person name="Flowers D."/>
            <person name="Luo F."/>
            <person name="Wang Y."/>
            <person name="Xia P."/>
            <person name="Barry K."/>
            <person name="Daum C."/>
            <person name="Lipzen A."/>
            <person name="Yoshinaga Y."/>
            <person name="Schmutz J."/>
            <person name="Saski C."/>
            <person name="Vermerris W."/>
            <person name="Kresovich S."/>
        </authorList>
    </citation>
    <scope>NUCLEOTIDE SEQUENCE</scope>
</reference>
<organism evidence="3 4">
    <name type="scientific">Sorghum bicolor</name>
    <name type="common">Sorghum</name>
    <name type="synonym">Sorghum vulgare</name>
    <dbReference type="NCBI Taxonomy" id="4558"/>
    <lineage>
        <taxon>Eukaryota</taxon>
        <taxon>Viridiplantae</taxon>
        <taxon>Streptophyta</taxon>
        <taxon>Embryophyta</taxon>
        <taxon>Tracheophyta</taxon>
        <taxon>Spermatophyta</taxon>
        <taxon>Magnoliopsida</taxon>
        <taxon>Liliopsida</taxon>
        <taxon>Poales</taxon>
        <taxon>Poaceae</taxon>
        <taxon>PACMAD clade</taxon>
        <taxon>Panicoideae</taxon>
        <taxon>Andropogonodae</taxon>
        <taxon>Andropogoneae</taxon>
        <taxon>Sorghinae</taxon>
        <taxon>Sorghum</taxon>
    </lineage>
</organism>
<dbReference type="InterPro" id="IPR019956">
    <property type="entry name" value="Ubiquitin_dom"/>
</dbReference>
<feature type="domain" description="Ubiquitin-like" evidence="2">
    <location>
        <begin position="88"/>
        <end position="172"/>
    </location>
</feature>
<sequence length="174" mass="19465">EVEPSDTIDDVREKIHGHQRLVFAGKHLEDGGTLKGYNIHNGSTLHLDFGMRIFVKTISGLNDEGKLADCNIHKESTLHLDLSHQGGMQVFVKALPSKTVTLSVKPSDMIGDVKAMIQDKQRLFFDGKQLAGWADTCRPKERIQDQQILVFDGEKLEDEHTLADYNIQNESTPA</sequence>
<dbReference type="Proteomes" id="UP000807115">
    <property type="component" value="Chromosome 7"/>
</dbReference>
<dbReference type="PROSITE" id="PS50053">
    <property type="entry name" value="UBIQUITIN_2"/>
    <property type="match status" value="2"/>
</dbReference>
<dbReference type="Pfam" id="PF00240">
    <property type="entry name" value="ubiquitin"/>
    <property type="match status" value="3"/>
</dbReference>